<evidence type="ECO:0000313" key="4">
    <source>
        <dbReference type="EMBL" id="GHI49833.1"/>
    </source>
</evidence>
<keyword evidence="2" id="KW-0472">Membrane</keyword>
<comment type="caution">
    <text evidence="4">The sequence shown here is derived from an EMBL/GenBank/DDBJ whole genome shotgun (WGS) entry which is preliminary data.</text>
</comment>
<keyword evidence="3" id="KW-0732">Signal</keyword>
<dbReference type="RefSeq" id="WP_157846480.1">
    <property type="nucleotide sequence ID" value="NZ_BNDZ01000005.1"/>
</dbReference>
<dbReference type="PRINTS" id="PR01217">
    <property type="entry name" value="PRICHEXTENSN"/>
</dbReference>
<reference evidence="4" key="1">
    <citation type="submission" date="2022-09" db="EMBL/GenBank/DDBJ databases">
        <title>Whole genome shotgun sequence of Streptomyces albidoflavus NBRC 12854.</title>
        <authorList>
            <person name="Komaki H."/>
            <person name="Tamura T."/>
        </authorList>
    </citation>
    <scope>NUCLEOTIDE SEQUENCE</scope>
    <source>
        <strain evidence="4">NBRC 12854</strain>
    </source>
</reference>
<dbReference type="Proteomes" id="UP001051844">
    <property type="component" value="Unassembled WGS sequence"/>
</dbReference>
<keyword evidence="2" id="KW-1133">Transmembrane helix</keyword>
<gene>
    <name evidence="4" type="ORF">ScoT_60070</name>
</gene>
<feature type="chain" id="PRO_5041364278" description="Proline-rich protein" evidence="3">
    <location>
        <begin position="45"/>
        <end position="198"/>
    </location>
</feature>
<evidence type="ECO:0000256" key="1">
    <source>
        <dbReference type="SAM" id="MobiDB-lite"/>
    </source>
</evidence>
<feature type="compositionally biased region" description="Pro residues" evidence="1">
    <location>
        <begin position="72"/>
        <end position="149"/>
    </location>
</feature>
<evidence type="ECO:0000256" key="2">
    <source>
        <dbReference type="SAM" id="Phobius"/>
    </source>
</evidence>
<keyword evidence="2" id="KW-0812">Transmembrane</keyword>
<dbReference type="GeneID" id="97271472"/>
<name>A0AA37FGW9_9ACTN</name>
<accession>A0AA37FGW9</accession>
<proteinExistence type="predicted"/>
<protein>
    <recommendedName>
        <fullName evidence="6">Proline-rich protein</fullName>
    </recommendedName>
</protein>
<feature type="region of interest" description="Disordered" evidence="1">
    <location>
        <begin position="56"/>
        <end position="173"/>
    </location>
</feature>
<feature type="signal peptide" evidence="3">
    <location>
        <begin position="1"/>
        <end position="44"/>
    </location>
</feature>
<evidence type="ECO:0000256" key="3">
    <source>
        <dbReference type="SAM" id="SignalP"/>
    </source>
</evidence>
<evidence type="ECO:0000313" key="5">
    <source>
        <dbReference type="Proteomes" id="UP001051844"/>
    </source>
</evidence>
<sequence>MYASARGPAAPLRPPGLRPLLRPFCLVAVACLAWLLTAPPPAHASDCGYASIGDDGESNVSVSTDGDCSAGPLPPTPAPTPTPKPPAPEPPPPPPPPAPAPRPEPPKAVEPPARPAPPAPPPPAPAPPPPSPKPRPTPTPEPSPTPSASPSPSVKPVVYPAYRPPARRTQPRHGPSLVSLTLLITAPAVLAVAALRPR</sequence>
<dbReference type="AlphaFoldDB" id="A0AA37FGW9"/>
<feature type="transmembrane region" description="Helical" evidence="2">
    <location>
        <begin position="177"/>
        <end position="195"/>
    </location>
</feature>
<organism evidence="4 5">
    <name type="scientific">Streptomyces albidoflavus</name>
    <dbReference type="NCBI Taxonomy" id="1886"/>
    <lineage>
        <taxon>Bacteria</taxon>
        <taxon>Bacillati</taxon>
        <taxon>Actinomycetota</taxon>
        <taxon>Actinomycetes</taxon>
        <taxon>Kitasatosporales</taxon>
        <taxon>Streptomycetaceae</taxon>
        <taxon>Streptomyces</taxon>
        <taxon>Streptomyces albidoflavus group</taxon>
    </lineage>
</organism>
<evidence type="ECO:0008006" key="6">
    <source>
        <dbReference type="Google" id="ProtNLM"/>
    </source>
</evidence>
<dbReference type="EMBL" id="BNDZ01000005">
    <property type="protein sequence ID" value="GHI49833.1"/>
    <property type="molecule type" value="Genomic_DNA"/>
</dbReference>